<dbReference type="OrthoDB" id="9785911at2"/>
<dbReference type="Pfam" id="PF02388">
    <property type="entry name" value="FemAB"/>
    <property type="match status" value="2"/>
</dbReference>
<reference evidence="7 8" key="1">
    <citation type="submission" date="2019-01" db="EMBL/GenBank/DDBJ databases">
        <title>Ktedonosporobacter rubrisoli SCAWS-G2.</title>
        <authorList>
            <person name="Huang Y."/>
            <person name="Yan B."/>
        </authorList>
    </citation>
    <scope>NUCLEOTIDE SEQUENCE [LARGE SCALE GENOMIC DNA]</scope>
    <source>
        <strain evidence="7 8">SCAWS-G2</strain>
    </source>
</reference>
<dbReference type="PROSITE" id="PS51191">
    <property type="entry name" value="FEMABX"/>
    <property type="match status" value="1"/>
</dbReference>
<evidence type="ECO:0000256" key="2">
    <source>
        <dbReference type="ARBA" id="ARBA00022679"/>
    </source>
</evidence>
<dbReference type="InterPro" id="IPR003447">
    <property type="entry name" value="FEMABX"/>
</dbReference>
<dbReference type="PANTHER" id="PTHR36174:SF1">
    <property type="entry name" value="LIPID II:GLYCINE GLYCYLTRANSFERASE"/>
    <property type="match status" value="1"/>
</dbReference>
<protein>
    <submittedName>
        <fullName evidence="7">Peptidoglycan bridge formation glycyltransferase FemA/FemB family protein</fullName>
    </submittedName>
</protein>
<evidence type="ECO:0000313" key="8">
    <source>
        <dbReference type="Proteomes" id="UP000290365"/>
    </source>
</evidence>
<dbReference type="Proteomes" id="UP000290365">
    <property type="component" value="Chromosome"/>
</dbReference>
<keyword evidence="2 7" id="KW-0808">Transferase</keyword>
<dbReference type="SUPFAM" id="SSF55729">
    <property type="entry name" value="Acyl-CoA N-acyltransferases (Nat)"/>
    <property type="match status" value="2"/>
</dbReference>
<evidence type="ECO:0000256" key="1">
    <source>
        <dbReference type="ARBA" id="ARBA00009943"/>
    </source>
</evidence>
<dbReference type="InterPro" id="IPR050644">
    <property type="entry name" value="PG_Glycine_Bridge_Synth"/>
</dbReference>
<keyword evidence="8" id="KW-1185">Reference proteome</keyword>
<gene>
    <name evidence="7" type="ORF">EPA93_25925</name>
</gene>
<dbReference type="RefSeq" id="WP_129890287.1">
    <property type="nucleotide sequence ID" value="NZ_CP035758.1"/>
</dbReference>
<dbReference type="GO" id="GO:0071555">
    <property type="term" value="P:cell wall organization"/>
    <property type="evidence" value="ECO:0007669"/>
    <property type="project" value="UniProtKB-KW"/>
</dbReference>
<evidence type="ECO:0000256" key="3">
    <source>
        <dbReference type="ARBA" id="ARBA00022960"/>
    </source>
</evidence>
<evidence type="ECO:0000256" key="6">
    <source>
        <dbReference type="ARBA" id="ARBA00023316"/>
    </source>
</evidence>
<proteinExistence type="inferred from homology"/>
<dbReference type="KEGG" id="kbs:EPA93_25925"/>
<accession>A0A4P6JUR5</accession>
<dbReference type="GO" id="GO:0009252">
    <property type="term" value="P:peptidoglycan biosynthetic process"/>
    <property type="evidence" value="ECO:0007669"/>
    <property type="project" value="UniProtKB-KW"/>
</dbReference>
<evidence type="ECO:0000256" key="4">
    <source>
        <dbReference type="ARBA" id="ARBA00022984"/>
    </source>
</evidence>
<organism evidence="7 8">
    <name type="scientific">Ktedonosporobacter rubrisoli</name>
    <dbReference type="NCBI Taxonomy" id="2509675"/>
    <lineage>
        <taxon>Bacteria</taxon>
        <taxon>Bacillati</taxon>
        <taxon>Chloroflexota</taxon>
        <taxon>Ktedonobacteria</taxon>
        <taxon>Ktedonobacterales</taxon>
        <taxon>Ktedonosporobacteraceae</taxon>
        <taxon>Ktedonosporobacter</taxon>
    </lineage>
</organism>
<dbReference type="AlphaFoldDB" id="A0A4P6JUR5"/>
<dbReference type="GO" id="GO:0008360">
    <property type="term" value="P:regulation of cell shape"/>
    <property type="evidence" value="ECO:0007669"/>
    <property type="project" value="UniProtKB-KW"/>
</dbReference>
<name>A0A4P6JUR5_KTERU</name>
<evidence type="ECO:0000256" key="5">
    <source>
        <dbReference type="ARBA" id="ARBA00023315"/>
    </source>
</evidence>
<evidence type="ECO:0000313" key="7">
    <source>
        <dbReference type="EMBL" id="QBD79234.1"/>
    </source>
</evidence>
<keyword evidence="3" id="KW-0133">Cell shape</keyword>
<keyword evidence="6" id="KW-0961">Cell wall biogenesis/degradation</keyword>
<keyword evidence="5" id="KW-0012">Acyltransferase</keyword>
<dbReference type="EMBL" id="CP035758">
    <property type="protein sequence ID" value="QBD79234.1"/>
    <property type="molecule type" value="Genomic_DNA"/>
</dbReference>
<comment type="similarity">
    <text evidence="1">Belongs to the FemABX family.</text>
</comment>
<dbReference type="GO" id="GO:0016755">
    <property type="term" value="F:aminoacyltransferase activity"/>
    <property type="evidence" value="ECO:0007669"/>
    <property type="project" value="InterPro"/>
</dbReference>
<dbReference type="Gene3D" id="3.40.630.30">
    <property type="match status" value="2"/>
</dbReference>
<dbReference type="PANTHER" id="PTHR36174">
    <property type="entry name" value="LIPID II:GLYCINE GLYCYLTRANSFERASE"/>
    <property type="match status" value="1"/>
</dbReference>
<sequence>MSSHHQDYVLQPVPTEQREQWDSFMAGHCHGHMLQSWAWGELKARYGWHPLRLALRDRQQRIVAAAQVLRRTAPHIPLRSGHLAYIPKGPVLDWSQPEVCAQFLPQLSAYIRRQGAITLRMEPGLEAGTAAADLAVKYLASAQAHPIHPVQPLRTISLDLAPTEETLLAQMKEKWRYNIRLAARKGVSIREAETIEDLEAWYNLLQVTGTRDKFGIHTFAYYVDMWRLFKAQNALRVLLAEHNGQLLAGIFVGHFASQAAYMYGASSNEQRQLMPNYLLQWEAIRWAKQQGADLYDFWGIPDTDDPNEAMAGVYRFKSGWGGRVVKFIGGYEQIYRQLMLKIATRFI</sequence>
<keyword evidence="4" id="KW-0573">Peptidoglycan synthesis</keyword>
<dbReference type="InterPro" id="IPR016181">
    <property type="entry name" value="Acyl_CoA_acyltransferase"/>
</dbReference>